<proteinExistence type="predicted"/>
<gene>
    <name evidence="1" type="ORF">Tco_0952356</name>
</gene>
<reference evidence="1" key="1">
    <citation type="journal article" date="2022" name="Int. J. Mol. Sci.">
        <title>Draft Genome of Tanacetum Coccineum: Genomic Comparison of Closely Related Tanacetum-Family Plants.</title>
        <authorList>
            <person name="Yamashiro T."/>
            <person name="Shiraishi A."/>
            <person name="Nakayama K."/>
            <person name="Satake H."/>
        </authorList>
    </citation>
    <scope>NUCLEOTIDE SEQUENCE</scope>
</reference>
<reference evidence="1" key="2">
    <citation type="submission" date="2022-01" db="EMBL/GenBank/DDBJ databases">
        <authorList>
            <person name="Yamashiro T."/>
            <person name="Shiraishi A."/>
            <person name="Satake H."/>
            <person name="Nakayama K."/>
        </authorList>
    </citation>
    <scope>NUCLEOTIDE SEQUENCE</scope>
</reference>
<protein>
    <submittedName>
        <fullName evidence="1">Ulp1 protease family, C-terminal catalytic domain-containing protein</fullName>
    </submittedName>
</protein>
<dbReference type="GO" id="GO:0006508">
    <property type="term" value="P:proteolysis"/>
    <property type="evidence" value="ECO:0007669"/>
    <property type="project" value="UniProtKB-KW"/>
</dbReference>
<keyword evidence="1" id="KW-0645">Protease</keyword>
<name>A0ABQ5DWQ5_9ASTR</name>
<keyword evidence="1" id="KW-0378">Hydrolase</keyword>
<dbReference type="Proteomes" id="UP001151760">
    <property type="component" value="Unassembled WGS sequence"/>
</dbReference>
<evidence type="ECO:0000313" key="1">
    <source>
        <dbReference type="EMBL" id="GJT43641.1"/>
    </source>
</evidence>
<dbReference type="GO" id="GO:0008233">
    <property type="term" value="F:peptidase activity"/>
    <property type="evidence" value="ECO:0007669"/>
    <property type="project" value="UniProtKB-KW"/>
</dbReference>
<dbReference type="EMBL" id="BQNB010015747">
    <property type="protein sequence ID" value="GJT43641.1"/>
    <property type="molecule type" value="Genomic_DNA"/>
</dbReference>
<sequence length="141" mass="16759">MDRRKWMYNVEPVTPEYINGLSEFIKTAEDHQASKKRKKTVKAPIQQSEVEKDKADIRKRLHLLKEDIDLRSEAVRNGYYRWMDREDCTMPQFVDFKKEIFWDAHDFTLPINTTDIIELLAGDKLGTNILTLFSRYVNSFL</sequence>
<keyword evidence="2" id="KW-1185">Reference proteome</keyword>
<comment type="caution">
    <text evidence="1">The sequence shown here is derived from an EMBL/GenBank/DDBJ whole genome shotgun (WGS) entry which is preliminary data.</text>
</comment>
<evidence type="ECO:0000313" key="2">
    <source>
        <dbReference type="Proteomes" id="UP001151760"/>
    </source>
</evidence>
<organism evidence="1 2">
    <name type="scientific">Tanacetum coccineum</name>
    <dbReference type="NCBI Taxonomy" id="301880"/>
    <lineage>
        <taxon>Eukaryota</taxon>
        <taxon>Viridiplantae</taxon>
        <taxon>Streptophyta</taxon>
        <taxon>Embryophyta</taxon>
        <taxon>Tracheophyta</taxon>
        <taxon>Spermatophyta</taxon>
        <taxon>Magnoliopsida</taxon>
        <taxon>eudicotyledons</taxon>
        <taxon>Gunneridae</taxon>
        <taxon>Pentapetalae</taxon>
        <taxon>asterids</taxon>
        <taxon>campanulids</taxon>
        <taxon>Asterales</taxon>
        <taxon>Asteraceae</taxon>
        <taxon>Asteroideae</taxon>
        <taxon>Anthemideae</taxon>
        <taxon>Anthemidinae</taxon>
        <taxon>Tanacetum</taxon>
    </lineage>
</organism>
<accession>A0ABQ5DWQ5</accession>